<evidence type="ECO:0000313" key="1">
    <source>
        <dbReference type="EMBL" id="KAK7796656.1"/>
    </source>
</evidence>
<dbReference type="Proteomes" id="UP001488838">
    <property type="component" value="Unassembled WGS sequence"/>
</dbReference>
<evidence type="ECO:0000313" key="2">
    <source>
        <dbReference type="Proteomes" id="UP001488838"/>
    </source>
</evidence>
<accession>A0AAW0H5E2</accession>
<organism evidence="1 2">
    <name type="scientific">Myodes glareolus</name>
    <name type="common">Bank vole</name>
    <name type="synonym">Clethrionomys glareolus</name>
    <dbReference type="NCBI Taxonomy" id="447135"/>
    <lineage>
        <taxon>Eukaryota</taxon>
        <taxon>Metazoa</taxon>
        <taxon>Chordata</taxon>
        <taxon>Craniata</taxon>
        <taxon>Vertebrata</taxon>
        <taxon>Euteleostomi</taxon>
        <taxon>Mammalia</taxon>
        <taxon>Eutheria</taxon>
        <taxon>Euarchontoglires</taxon>
        <taxon>Glires</taxon>
        <taxon>Rodentia</taxon>
        <taxon>Myomorpha</taxon>
        <taxon>Muroidea</taxon>
        <taxon>Cricetidae</taxon>
        <taxon>Arvicolinae</taxon>
        <taxon>Myodes</taxon>
    </lineage>
</organism>
<comment type="caution">
    <text evidence="1">The sequence shown here is derived from an EMBL/GenBank/DDBJ whole genome shotgun (WGS) entry which is preliminary data.</text>
</comment>
<keyword evidence="2" id="KW-1185">Reference proteome</keyword>
<dbReference type="AlphaFoldDB" id="A0AAW0H5E2"/>
<sequence>MVTEPQADGSAVSRVAYIAYRMGAEPVLSLMMTCLEEYKMKYPDSLVNTDEFSRKCSERCKTSFAKEKVNLDDMANCYDREKNYVPLRVQIYPSHAMYDFLIITIIQIHLLLR</sequence>
<protein>
    <submittedName>
        <fullName evidence="1">Uncharacterized protein</fullName>
    </submittedName>
</protein>
<proteinExistence type="predicted"/>
<gene>
    <name evidence="1" type="ORF">U0070_004462</name>
</gene>
<reference evidence="1 2" key="1">
    <citation type="journal article" date="2023" name="bioRxiv">
        <title>Conserved and derived expression patterns and positive selection on dental genes reveal complex evolutionary context of ever-growing rodent molars.</title>
        <authorList>
            <person name="Calamari Z.T."/>
            <person name="Song A."/>
            <person name="Cohen E."/>
            <person name="Akter M."/>
            <person name="Roy R.D."/>
            <person name="Hallikas O."/>
            <person name="Christensen M.M."/>
            <person name="Li P."/>
            <person name="Marangoni P."/>
            <person name="Jernvall J."/>
            <person name="Klein O.D."/>
        </authorList>
    </citation>
    <scope>NUCLEOTIDE SEQUENCE [LARGE SCALE GENOMIC DNA]</scope>
    <source>
        <strain evidence="1">V071</strain>
    </source>
</reference>
<dbReference type="EMBL" id="JBBHLL010001073">
    <property type="protein sequence ID" value="KAK7796656.1"/>
    <property type="molecule type" value="Genomic_DNA"/>
</dbReference>
<name>A0AAW0H5E2_MYOGA</name>